<dbReference type="Proteomes" id="UP000093053">
    <property type="component" value="Chromosome"/>
</dbReference>
<protein>
    <recommendedName>
        <fullName evidence="3">Radical SAM core domain-containing protein</fullName>
    </recommendedName>
</protein>
<organism evidence="1 2">
    <name type="scientific">Lentzea guizhouensis</name>
    <dbReference type="NCBI Taxonomy" id="1586287"/>
    <lineage>
        <taxon>Bacteria</taxon>
        <taxon>Bacillati</taxon>
        <taxon>Actinomycetota</taxon>
        <taxon>Actinomycetes</taxon>
        <taxon>Pseudonocardiales</taxon>
        <taxon>Pseudonocardiaceae</taxon>
        <taxon>Lentzea</taxon>
    </lineage>
</organism>
<dbReference type="Gene3D" id="3.20.20.70">
    <property type="entry name" value="Aldolase class I"/>
    <property type="match status" value="1"/>
</dbReference>
<dbReference type="AlphaFoldDB" id="A0A1B2HDI7"/>
<evidence type="ECO:0000313" key="1">
    <source>
        <dbReference type="EMBL" id="ANZ35762.1"/>
    </source>
</evidence>
<evidence type="ECO:0008006" key="3">
    <source>
        <dbReference type="Google" id="ProtNLM"/>
    </source>
</evidence>
<gene>
    <name evidence="1" type="ORF">BBK82_06365</name>
</gene>
<dbReference type="OrthoDB" id="9782387at2"/>
<name>A0A1B2HDI7_9PSEU</name>
<dbReference type="InterPro" id="IPR058240">
    <property type="entry name" value="rSAM_sf"/>
</dbReference>
<reference evidence="1 2" key="1">
    <citation type="submission" date="2016-07" db="EMBL/GenBank/DDBJ databases">
        <title>Complete genome sequence of the Lentzea guizhouensis DHS C013.</title>
        <authorList>
            <person name="Cao C."/>
        </authorList>
    </citation>
    <scope>NUCLEOTIDE SEQUENCE [LARGE SCALE GENOMIC DNA]</scope>
    <source>
        <strain evidence="1 2">DHS C013</strain>
    </source>
</reference>
<sequence length="183" mass="19869">MDITWDVAHARLSHDRMLHIAKALISMRPDTVTLGGGEPLTVPGLFEIVDQFRQAGIDVVLRTSGKSLHPSMVRTLLASCARIEVCAMAFTHALHALHLLDIGAAKLDRHAVFGLDATGLRRGFDRLEDFCATTAFDLPRLAFIALGDSIGRDHAQYLQSLAPQTVRVTVETANTSVAISRSS</sequence>
<dbReference type="KEGG" id="led:BBK82_06365"/>
<accession>A0A1B2HDI7</accession>
<proteinExistence type="predicted"/>
<dbReference type="SUPFAM" id="SSF102114">
    <property type="entry name" value="Radical SAM enzymes"/>
    <property type="match status" value="1"/>
</dbReference>
<evidence type="ECO:0000313" key="2">
    <source>
        <dbReference type="Proteomes" id="UP000093053"/>
    </source>
</evidence>
<dbReference type="STRING" id="1586287.BBK82_06365"/>
<dbReference type="InterPro" id="IPR013785">
    <property type="entry name" value="Aldolase_TIM"/>
</dbReference>
<keyword evidence="2" id="KW-1185">Reference proteome</keyword>
<dbReference type="RefSeq" id="WP_065914170.1">
    <property type="nucleotide sequence ID" value="NZ_CP016793.1"/>
</dbReference>
<dbReference type="EMBL" id="CP016793">
    <property type="protein sequence ID" value="ANZ35762.1"/>
    <property type="molecule type" value="Genomic_DNA"/>
</dbReference>